<evidence type="ECO:0000256" key="1">
    <source>
        <dbReference type="SAM" id="MobiDB-lite"/>
    </source>
</evidence>
<keyword evidence="3" id="KW-1185">Reference proteome</keyword>
<evidence type="ECO:0000313" key="2">
    <source>
        <dbReference type="EMBL" id="KAJ5520171.1"/>
    </source>
</evidence>
<proteinExistence type="predicted"/>
<name>A0A9W9Y4U2_9EURO</name>
<gene>
    <name evidence="2" type="ORF">N7463_000624</name>
</gene>
<dbReference type="Proteomes" id="UP001149954">
    <property type="component" value="Unassembled WGS sequence"/>
</dbReference>
<dbReference type="AlphaFoldDB" id="A0A9W9Y4U2"/>
<dbReference type="EMBL" id="JAPWDS010000001">
    <property type="protein sequence ID" value="KAJ5520171.1"/>
    <property type="molecule type" value="Genomic_DNA"/>
</dbReference>
<reference evidence="2" key="1">
    <citation type="submission" date="2022-12" db="EMBL/GenBank/DDBJ databases">
        <authorList>
            <person name="Petersen C."/>
        </authorList>
    </citation>
    <scope>NUCLEOTIDE SEQUENCE</scope>
    <source>
        <strain evidence="2">IBT 29495</strain>
    </source>
</reference>
<organism evidence="2 3">
    <name type="scientific">Penicillium fimorum</name>
    <dbReference type="NCBI Taxonomy" id="1882269"/>
    <lineage>
        <taxon>Eukaryota</taxon>
        <taxon>Fungi</taxon>
        <taxon>Dikarya</taxon>
        <taxon>Ascomycota</taxon>
        <taxon>Pezizomycotina</taxon>
        <taxon>Eurotiomycetes</taxon>
        <taxon>Eurotiomycetidae</taxon>
        <taxon>Eurotiales</taxon>
        <taxon>Aspergillaceae</taxon>
        <taxon>Penicillium</taxon>
    </lineage>
</organism>
<feature type="compositionally biased region" description="Basic and acidic residues" evidence="1">
    <location>
        <begin position="7"/>
        <end position="36"/>
    </location>
</feature>
<feature type="compositionally biased region" description="Polar residues" evidence="1">
    <location>
        <begin position="37"/>
        <end position="54"/>
    </location>
</feature>
<sequence length="63" mass="7201">MAQRKRNLAESKNRGKNAKGSERHIHQDKAGTEERYNQTQLNRSGNEGHLSINQNLVKVNLCE</sequence>
<protein>
    <submittedName>
        <fullName evidence="2">Uncharacterized protein</fullName>
    </submittedName>
</protein>
<feature type="region of interest" description="Disordered" evidence="1">
    <location>
        <begin position="1"/>
        <end position="54"/>
    </location>
</feature>
<comment type="caution">
    <text evidence="2">The sequence shown here is derived from an EMBL/GenBank/DDBJ whole genome shotgun (WGS) entry which is preliminary data.</text>
</comment>
<accession>A0A9W9Y4U2</accession>
<evidence type="ECO:0000313" key="3">
    <source>
        <dbReference type="Proteomes" id="UP001149954"/>
    </source>
</evidence>
<reference evidence="2" key="2">
    <citation type="journal article" date="2023" name="IMA Fungus">
        <title>Comparative genomic study of the Penicillium genus elucidates a diverse pangenome and 15 lateral gene transfer events.</title>
        <authorList>
            <person name="Petersen C."/>
            <person name="Sorensen T."/>
            <person name="Nielsen M.R."/>
            <person name="Sondergaard T.E."/>
            <person name="Sorensen J.L."/>
            <person name="Fitzpatrick D.A."/>
            <person name="Frisvad J.C."/>
            <person name="Nielsen K.L."/>
        </authorList>
    </citation>
    <scope>NUCLEOTIDE SEQUENCE</scope>
    <source>
        <strain evidence="2">IBT 29495</strain>
    </source>
</reference>